<dbReference type="AlphaFoldDB" id="A0A3G8JQH7"/>
<comment type="similarity">
    <text evidence="1">Belongs to the universal stress protein A family.</text>
</comment>
<feature type="domain" description="UspA" evidence="2">
    <location>
        <begin position="49"/>
        <end position="124"/>
    </location>
</feature>
<evidence type="ECO:0000259" key="2">
    <source>
        <dbReference type="Pfam" id="PF00582"/>
    </source>
</evidence>
<organism evidence="3 4">
    <name type="scientific">Gordonia insulae</name>
    <dbReference type="NCBI Taxonomy" id="2420509"/>
    <lineage>
        <taxon>Bacteria</taxon>
        <taxon>Bacillati</taxon>
        <taxon>Actinomycetota</taxon>
        <taxon>Actinomycetes</taxon>
        <taxon>Mycobacteriales</taxon>
        <taxon>Gordoniaceae</taxon>
        <taxon>Gordonia</taxon>
    </lineage>
</organism>
<dbReference type="PRINTS" id="PR01438">
    <property type="entry name" value="UNVRSLSTRESS"/>
</dbReference>
<sequence length="131" mass="13808">MSVVLSYLPTPEGRGALAFGFAEARMRGSELVVVADGESAATPEFLVDLENARSTAEADGVDYRVAENDPALSHADQLIDASYDEAVELLVIGLKRRSPVGKLLTGSAMQRVLLDAQCPVAAIKPPVRAAV</sequence>
<dbReference type="KEGG" id="gom:D7316_03844"/>
<dbReference type="SUPFAM" id="SSF52402">
    <property type="entry name" value="Adenine nucleotide alpha hydrolases-like"/>
    <property type="match status" value="1"/>
</dbReference>
<dbReference type="InterPro" id="IPR014729">
    <property type="entry name" value="Rossmann-like_a/b/a_fold"/>
</dbReference>
<evidence type="ECO:0000313" key="3">
    <source>
        <dbReference type="EMBL" id="AZG47236.1"/>
    </source>
</evidence>
<dbReference type="OrthoDB" id="5419113at2"/>
<dbReference type="Proteomes" id="UP000271469">
    <property type="component" value="Chromosome"/>
</dbReference>
<reference evidence="3 4" key="1">
    <citation type="submission" date="2018-11" db="EMBL/GenBank/DDBJ databases">
        <title>Gordonia insulae sp. nov., isolated from an island soil.</title>
        <authorList>
            <person name="Kim Y.S."/>
            <person name="Kim S.B."/>
        </authorList>
    </citation>
    <scope>NUCLEOTIDE SEQUENCE [LARGE SCALE GENOMIC DNA]</scope>
    <source>
        <strain evidence="3 4">MMS17-SY073</strain>
    </source>
</reference>
<gene>
    <name evidence="3" type="ORF">D7316_03844</name>
</gene>
<accession>A0A3G8JQH7</accession>
<dbReference type="InterPro" id="IPR006016">
    <property type="entry name" value="UspA"/>
</dbReference>
<dbReference type="Gene3D" id="3.40.50.620">
    <property type="entry name" value="HUPs"/>
    <property type="match status" value="1"/>
</dbReference>
<evidence type="ECO:0000313" key="4">
    <source>
        <dbReference type="Proteomes" id="UP000271469"/>
    </source>
</evidence>
<evidence type="ECO:0000256" key="1">
    <source>
        <dbReference type="ARBA" id="ARBA00008791"/>
    </source>
</evidence>
<dbReference type="CDD" id="cd00293">
    <property type="entry name" value="USP-like"/>
    <property type="match status" value="1"/>
</dbReference>
<name>A0A3G8JQH7_9ACTN</name>
<protein>
    <submittedName>
        <fullName evidence="3">Universal stress protein</fullName>
    </submittedName>
</protein>
<dbReference type="Pfam" id="PF00582">
    <property type="entry name" value="Usp"/>
    <property type="match status" value="1"/>
</dbReference>
<dbReference type="EMBL" id="CP033972">
    <property type="protein sequence ID" value="AZG47236.1"/>
    <property type="molecule type" value="Genomic_DNA"/>
</dbReference>
<proteinExistence type="inferred from homology"/>
<keyword evidence="4" id="KW-1185">Reference proteome</keyword>
<dbReference type="RefSeq" id="WP_124709634.1">
    <property type="nucleotide sequence ID" value="NZ_CP033972.1"/>
</dbReference>
<dbReference type="InterPro" id="IPR006015">
    <property type="entry name" value="Universal_stress_UspA"/>
</dbReference>